<organism evidence="1 2">
    <name type="scientific">Gymnopilus junonius</name>
    <name type="common">Spectacular rustgill mushroom</name>
    <name type="synonym">Gymnopilus spectabilis subsp. junonius</name>
    <dbReference type="NCBI Taxonomy" id="109634"/>
    <lineage>
        <taxon>Eukaryota</taxon>
        <taxon>Fungi</taxon>
        <taxon>Dikarya</taxon>
        <taxon>Basidiomycota</taxon>
        <taxon>Agaricomycotina</taxon>
        <taxon>Agaricomycetes</taxon>
        <taxon>Agaricomycetidae</taxon>
        <taxon>Agaricales</taxon>
        <taxon>Agaricineae</taxon>
        <taxon>Hymenogastraceae</taxon>
        <taxon>Gymnopilus</taxon>
    </lineage>
</organism>
<dbReference type="Proteomes" id="UP000724874">
    <property type="component" value="Unassembled WGS sequence"/>
</dbReference>
<keyword evidence="2" id="KW-1185">Reference proteome</keyword>
<accession>A0A9P5NID8</accession>
<dbReference type="OrthoDB" id="3063824at2759"/>
<comment type="caution">
    <text evidence="1">The sequence shown here is derived from an EMBL/GenBank/DDBJ whole genome shotgun (WGS) entry which is preliminary data.</text>
</comment>
<dbReference type="EMBL" id="JADNYJ010000076">
    <property type="protein sequence ID" value="KAF8890263.1"/>
    <property type="molecule type" value="Genomic_DNA"/>
</dbReference>
<evidence type="ECO:0000313" key="2">
    <source>
        <dbReference type="Proteomes" id="UP000724874"/>
    </source>
</evidence>
<protein>
    <submittedName>
        <fullName evidence="1">Uncharacterized protein</fullName>
    </submittedName>
</protein>
<sequence length="229" mass="25920">MSSLRVLYDHTISHTKVVISVLDKDKREHHVVVPVPKSYEAALAIAFDQLGEYIPNFKPGSLLMEGAYFEYGLKSITGTAVWAKLPPEFWNEIVKDGDQLRICVASPRIRTVMPAAGWSQSTFVDPNSGPIKRMARFVQLVHKPSKNRGYIRIGRTALVPEPKTYKIAKDIACSTFYQGRHMKAMELYVKLRDNWEEVRGGTSSQDWKYLMESSGAQDVEIAVWGTNKK</sequence>
<dbReference type="AlphaFoldDB" id="A0A9P5NID8"/>
<gene>
    <name evidence="1" type="ORF">CPB84DRAFT_1784934</name>
</gene>
<reference evidence="1" key="1">
    <citation type="submission" date="2020-11" db="EMBL/GenBank/DDBJ databases">
        <authorList>
            <consortium name="DOE Joint Genome Institute"/>
            <person name="Ahrendt S."/>
            <person name="Riley R."/>
            <person name="Andreopoulos W."/>
            <person name="LaButti K."/>
            <person name="Pangilinan J."/>
            <person name="Ruiz-duenas F.J."/>
            <person name="Barrasa J.M."/>
            <person name="Sanchez-Garcia M."/>
            <person name="Camarero S."/>
            <person name="Miyauchi S."/>
            <person name="Serrano A."/>
            <person name="Linde D."/>
            <person name="Babiker R."/>
            <person name="Drula E."/>
            <person name="Ayuso-Fernandez I."/>
            <person name="Pacheco R."/>
            <person name="Padilla G."/>
            <person name="Ferreira P."/>
            <person name="Barriuso J."/>
            <person name="Kellner H."/>
            <person name="Castanera R."/>
            <person name="Alfaro M."/>
            <person name="Ramirez L."/>
            <person name="Pisabarro A.G."/>
            <person name="Kuo A."/>
            <person name="Tritt A."/>
            <person name="Lipzen A."/>
            <person name="He G."/>
            <person name="Yan M."/>
            <person name="Ng V."/>
            <person name="Cullen D."/>
            <person name="Martin F."/>
            <person name="Rosso M.-N."/>
            <person name="Henrissat B."/>
            <person name="Hibbett D."/>
            <person name="Martinez A.T."/>
            <person name="Grigoriev I.V."/>
        </authorList>
    </citation>
    <scope>NUCLEOTIDE SEQUENCE</scope>
    <source>
        <strain evidence="1">AH 44721</strain>
    </source>
</reference>
<proteinExistence type="predicted"/>
<name>A0A9P5NID8_GYMJU</name>
<evidence type="ECO:0000313" key="1">
    <source>
        <dbReference type="EMBL" id="KAF8890263.1"/>
    </source>
</evidence>